<dbReference type="InterPro" id="IPR040186">
    <property type="entry name" value="Citramalyl-CoA_lyase"/>
</dbReference>
<dbReference type="GO" id="GO:0046872">
    <property type="term" value="F:metal ion binding"/>
    <property type="evidence" value="ECO:0007669"/>
    <property type="project" value="UniProtKB-KW"/>
</dbReference>
<feature type="region of interest" description="Disordered" evidence="2">
    <location>
        <begin position="499"/>
        <end position="524"/>
    </location>
</feature>
<dbReference type="Proteomes" id="UP000674318">
    <property type="component" value="Chromosome 24"/>
</dbReference>
<evidence type="ECO:0000256" key="2">
    <source>
        <dbReference type="SAM" id="MobiDB-lite"/>
    </source>
</evidence>
<feature type="domain" description="HpcH/HpaI aldolase/citrate lyase" evidence="3">
    <location>
        <begin position="154"/>
        <end position="408"/>
    </location>
</feature>
<dbReference type="Pfam" id="PF03328">
    <property type="entry name" value="HpcH_HpaI"/>
    <property type="match status" value="1"/>
</dbReference>
<name>A0A836IUC8_9TRYP</name>
<dbReference type="GeneID" id="94291661"/>
<dbReference type="InterPro" id="IPR005000">
    <property type="entry name" value="Aldolase/citrate-lyase_domain"/>
</dbReference>
<dbReference type="EMBL" id="JAFJZO010000024">
    <property type="protein sequence ID" value="KAG5503488.1"/>
    <property type="molecule type" value="Genomic_DNA"/>
</dbReference>
<dbReference type="SUPFAM" id="SSF51621">
    <property type="entry name" value="Phosphoenolpyruvate/pyruvate domain"/>
    <property type="match status" value="1"/>
</dbReference>
<proteinExistence type="predicted"/>
<dbReference type="RefSeq" id="XP_067756850.1">
    <property type="nucleotide sequence ID" value="XM_067901584.1"/>
</dbReference>
<sequence length="524" mass="56945">MRGLLTGLSSATRCTGTIGESVMLLHKSNPARPFASQHDGSAVVFQRGSRRISSSASSCSSGRGSAVRNAAQGFLSRLKGLYLEMQMFRDRQLDVAAAEEARGGMARILEENDRVLSATTGSAKYATHGRNGSEAQNLRCRSPLISRNPTLCPRSVLFVPCSKPRALAKVPTLPADCFILDLEDSVGGGSKRQARENLRAFIEEVQREQETQRAAQAATAGGGSDGWYPRLVVRINSPDYNPATAMLDLELVGQLGPAIEGIALPKTTVNTHQLIKDYVYPSHQLWAFFESPRSVIQAPLICEQGVYQYAVMGYNDLSAALQLPLDAPSLVSGTTDGGPVSEAVKESLYISTRLPLWQSTVHVLLAARAHDMFVLDGVFNDPTDKVGFRRSLQECRRLGLNGKTLIHPDQITPTNTLYTPAEAEVLWAHRVIEEVQRFEGGVSTVDGKMQEGCHQRQAEYVLALHRSAELEKRRSMSKALQGTADTGASRQSADCTIAADAAGDNVIQSGPRPRRTPSRHRPVV</sequence>
<dbReference type="KEGG" id="phet:94291661"/>
<dbReference type="PANTHER" id="PTHR11105">
    <property type="entry name" value="CITRATE LYASE SUBUNIT BETA-RELATED"/>
    <property type="match status" value="1"/>
</dbReference>
<feature type="compositionally biased region" description="Polar residues" evidence="2">
    <location>
        <begin position="478"/>
        <end position="492"/>
    </location>
</feature>
<dbReference type="InterPro" id="IPR015813">
    <property type="entry name" value="Pyrv/PenolPyrv_kinase-like_dom"/>
</dbReference>
<protein>
    <recommendedName>
        <fullName evidence="3">HpcH/HpaI aldolase/citrate lyase domain-containing protein</fullName>
    </recommendedName>
</protein>
<reference evidence="4 5" key="1">
    <citation type="submission" date="2021-02" db="EMBL/GenBank/DDBJ databases">
        <title>Porcisia hertigi Genome sequencing and assembly.</title>
        <authorList>
            <person name="Almutairi H."/>
            <person name="Gatherer D."/>
        </authorList>
    </citation>
    <scope>NUCLEOTIDE SEQUENCE [LARGE SCALE GENOMIC DNA]</scope>
    <source>
        <strain evidence="4 5">C119</strain>
    </source>
</reference>
<accession>A0A836IUC8</accession>
<organism evidence="4 5">
    <name type="scientific">Porcisia hertigi</name>
    <dbReference type="NCBI Taxonomy" id="2761500"/>
    <lineage>
        <taxon>Eukaryota</taxon>
        <taxon>Discoba</taxon>
        <taxon>Euglenozoa</taxon>
        <taxon>Kinetoplastea</taxon>
        <taxon>Metakinetoplastina</taxon>
        <taxon>Trypanosomatida</taxon>
        <taxon>Trypanosomatidae</taxon>
        <taxon>Leishmaniinae</taxon>
        <taxon>Porcisia</taxon>
    </lineage>
</organism>
<gene>
    <name evidence="4" type="ORF">JKF63_05627</name>
</gene>
<dbReference type="GO" id="GO:0106064">
    <property type="term" value="P:regulation of cobalamin metabolic process"/>
    <property type="evidence" value="ECO:0007669"/>
    <property type="project" value="TreeGrafter"/>
</dbReference>
<dbReference type="AlphaFoldDB" id="A0A836IUC8"/>
<dbReference type="OrthoDB" id="1773at2759"/>
<keyword evidence="5" id="KW-1185">Reference proteome</keyword>
<dbReference type="GO" id="GO:0047777">
    <property type="term" value="F:(S)-citramalyl-CoA lyase activity"/>
    <property type="evidence" value="ECO:0007669"/>
    <property type="project" value="TreeGrafter"/>
</dbReference>
<evidence type="ECO:0000259" key="3">
    <source>
        <dbReference type="Pfam" id="PF03328"/>
    </source>
</evidence>
<evidence type="ECO:0000313" key="4">
    <source>
        <dbReference type="EMBL" id="KAG5503488.1"/>
    </source>
</evidence>
<dbReference type="PANTHER" id="PTHR11105:SF0">
    <property type="entry name" value="CITRAMALYL-COA LYASE, MITOCHONDRIAL"/>
    <property type="match status" value="1"/>
</dbReference>
<dbReference type="InterPro" id="IPR040442">
    <property type="entry name" value="Pyrv_kinase-like_dom_sf"/>
</dbReference>
<evidence type="ECO:0000313" key="5">
    <source>
        <dbReference type="Proteomes" id="UP000674318"/>
    </source>
</evidence>
<comment type="caution">
    <text evidence="4">The sequence shown here is derived from an EMBL/GenBank/DDBJ whole genome shotgun (WGS) entry which is preliminary data.</text>
</comment>
<keyword evidence="1" id="KW-0479">Metal-binding</keyword>
<feature type="compositionally biased region" description="Basic residues" evidence="2">
    <location>
        <begin position="512"/>
        <end position="524"/>
    </location>
</feature>
<evidence type="ECO:0000256" key="1">
    <source>
        <dbReference type="ARBA" id="ARBA00022723"/>
    </source>
</evidence>
<feature type="region of interest" description="Disordered" evidence="2">
    <location>
        <begin position="473"/>
        <end position="492"/>
    </location>
</feature>
<dbReference type="Gene3D" id="3.20.20.60">
    <property type="entry name" value="Phosphoenolpyruvate-binding domains"/>
    <property type="match status" value="1"/>
</dbReference>